<feature type="transmembrane region" description="Helical" evidence="3">
    <location>
        <begin position="30"/>
        <end position="50"/>
    </location>
</feature>
<keyword evidence="3" id="KW-0472">Membrane</keyword>
<proteinExistence type="inferred from homology"/>
<accession>A0AAD9Q498</accession>
<feature type="transmembrane region" description="Helical" evidence="3">
    <location>
        <begin position="56"/>
        <end position="78"/>
    </location>
</feature>
<gene>
    <name evidence="4" type="ORF">P5673_024193</name>
</gene>
<evidence type="ECO:0000313" key="5">
    <source>
        <dbReference type="Proteomes" id="UP001249851"/>
    </source>
</evidence>
<evidence type="ECO:0000256" key="3">
    <source>
        <dbReference type="SAM" id="Phobius"/>
    </source>
</evidence>
<evidence type="ECO:0000256" key="1">
    <source>
        <dbReference type="ARBA" id="ARBA00006528"/>
    </source>
</evidence>
<feature type="transmembrane region" description="Helical" evidence="3">
    <location>
        <begin position="90"/>
        <end position="111"/>
    </location>
</feature>
<dbReference type="InterPro" id="IPR016833">
    <property type="entry name" value="Put_Na-Bile_cotransptr"/>
</dbReference>
<name>A0AAD9Q498_ACRCE</name>
<keyword evidence="3" id="KW-1133">Transmembrane helix</keyword>
<dbReference type="Proteomes" id="UP001249851">
    <property type="component" value="Unassembled WGS sequence"/>
</dbReference>
<dbReference type="AlphaFoldDB" id="A0AAD9Q498"/>
<sequence>MDDKPTPMKSRDNLKLCLQRSSVLVKLWEFLTTYFLALGVTLMLIIGSQWPTSGAFLIKIHFPYICLALCFLVCGLRTKTDEITVAFKSYKAIVWGILTILLVVPITGTQITKTIQFATMMTDNMTTSESAVVGNVTAIGPTEFAFALQVFFVVPASMSAGAILSLIAGGNFSLALLLMVVTNSVGVFIVSAMLVWLTDLSSGVSLTRLGEITLVFFLNCFLPTVCGKLLRLVRVVAEKVDKHENSFNFAIAFLYVLSTWCEVSRARIEKEFYNIISMNIFIIVGYSSIMHIMFLVLNWIASGFLGLSLPVKKTIVIVGSHKAVAFALKIIEFLSNDVGSHRLMSIVCIIAYLTLLVLDSLIVCKWSTIREEKESEGGKTNPRGKYGTMPQEDD</sequence>
<dbReference type="Gene3D" id="1.20.1530.20">
    <property type="match status" value="1"/>
</dbReference>
<evidence type="ECO:0000313" key="4">
    <source>
        <dbReference type="EMBL" id="KAK2554475.1"/>
    </source>
</evidence>
<dbReference type="PANTHER" id="PTHR18640:SF10">
    <property type="entry name" value="SODIUM_METABOLITE COTRANSPORTER BASS4, CHLOROPLASTIC-RELATED"/>
    <property type="match status" value="1"/>
</dbReference>
<feature type="transmembrane region" description="Helical" evidence="3">
    <location>
        <begin position="275"/>
        <end position="301"/>
    </location>
</feature>
<reference evidence="4" key="2">
    <citation type="journal article" date="2023" name="Science">
        <title>Genomic signatures of disease resistance in endangered staghorn corals.</title>
        <authorList>
            <person name="Vollmer S.V."/>
            <person name="Selwyn J.D."/>
            <person name="Despard B.A."/>
            <person name="Roesel C.L."/>
        </authorList>
    </citation>
    <scope>NUCLEOTIDE SEQUENCE</scope>
    <source>
        <strain evidence="4">K2</strain>
    </source>
</reference>
<feature type="transmembrane region" description="Helical" evidence="3">
    <location>
        <begin position="144"/>
        <end position="167"/>
    </location>
</feature>
<feature type="transmembrane region" description="Helical" evidence="3">
    <location>
        <begin position="209"/>
        <end position="230"/>
    </location>
</feature>
<comment type="similarity">
    <text evidence="1">Belongs to the bile acid:sodium symporter (BASS) (TC 2.A.28) family.</text>
</comment>
<protein>
    <submittedName>
        <fullName evidence="4">Sodium/metabolite cotransporter BASS4</fullName>
    </submittedName>
</protein>
<evidence type="ECO:0000256" key="2">
    <source>
        <dbReference type="SAM" id="MobiDB-lite"/>
    </source>
</evidence>
<organism evidence="4 5">
    <name type="scientific">Acropora cervicornis</name>
    <name type="common">Staghorn coral</name>
    <dbReference type="NCBI Taxonomy" id="6130"/>
    <lineage>
        <taxon>Eukaryota</taxon>
        <taxon>Metazoa</taxon>
        <taxon>Cnidaria</taxon>
        <taxon>Anthozoa</taxon>
        <taxon>Hexacorallia</taxon>
        <taxon>Scleractinia</taxon>
        <taxon>Astrocoeniina</taxon>
        <taxon>Acroporidae</taxon>
        <taxon>Acropora</taxon>
    </lineage>
</organism>
<feature type="region of interest" description="Disordered" evidence="2">
    <location>
        <begin position="373"/>
        <end position="394"/>
    </location>
</feature>
<dbReference type="Pfam" id="PF13593">
    <property type="entry name" value="SBF_like"/>
    <property type="match status" value="1"/>
</dbReference>
<dbReference type="PANTHER" id="PTHR18640">
    <property type="entry name" value="SOLUTE CARRIER FAMILY 10 MEMBER 7"/>
    <property type="match status" value="1"/>
</dbReference>
<keyword evidence="3" id="KW-0812">Transmembrane</keyword>
<feature type="transmembrane region" description="Helical" evidence="3">
    <location>
        <begin position="343"/>
        <end position="364"/>
    </location>
</feature>
<feature type="transmembrane region" description="Helical" evidence="3">
    <location>
        <begin position="174"/>
        <end position="197"/>
    </location>
</feature>
<dbReference type="InterPro" id="IPR038770">
    <property type="entry name" value="Na+/solute_symporter_sf"/>
</dbReference>
<dbReference type="EMBL" id="JARQWQ010000070">
    <property type="protein sequence ID" value="KAK2554475.1"/>
    <property type="molecule type" value="Genomic_DNA"/>
</dbReference>
<comment type="caution">
    <text evidence="4">The sequence shown here is derived from an EMBL/GenBank/DDBJ whole genome shotgun (WGS) entry which is preliminary data.</text>
</comment>
<keyword evidence="5" id="KW-1185">Reference proteome</keyword>
<reference evidence="4" key="1">
    <citation type="journal article" date="2023" name="G3 (Bethesda)">
        <title>Whole genome assembly and annotation of the endangered Caribbean coral Acropora cervicornis.</title>
        <authorList>
            <person name="Selwyn J.D."/>
            <person name="Vollmer S.V."/>
        </authorList>
    </citation>
    <scope>NUCLEOTIDE SEQUENCE</scope>
    <source>
        <strain evidence="4">K2</strain>
    </source>
</reference>